<dbReference type="RefSeq" id="WP_060851350.1">
    <property type="nucleotide sequence ID" value="NZ_AP014707.1"/>
</dbReference>
<gene>
    <name evidence="1" type="ORF">Maq22A_3p50270</name>
</gene>
<dbReference type="EMBL" id="AP014707">
    <property type="protein sequence ID" value="BAQ50305.1"/>
    <property type="molecule type" value="Genomic_DNA"/>
</dbReference>
<evidence type="ECO:0000313" key="1">
    <source>
        <dbReference type="EMBL" id="BAQ50305.1"/>
    </source>
</evidence>
<protein>
    <submittedName>
        <fullName evidence="1">Uncharacterized protein</fullName>
    </submittedName>
</protein>
<dbReference type="Proteomes" id="UP000061432">
    <property type="component" value="Plasmid pMaq22A_3p"/>
</dbReference>
<organism evidence="1 2">
    <name type="scientific">Methylobacterium aquaticum</name>
    <dbReference type="NCBI Taxonomy" id="270351"/>
    <lineage>
        <taxon>Bacteria</taxon>
        <taxon>Pseudomonadati</taxon>
        <taxon>Pseudomonadota</taxon>
        <taxon>Alphaproteobacteria</taxon>
        <taxon>Hyphomicrobiales</taxon>
        <taxon>Methylobacteriaceae</taxon>
        <taxon>Methylobacterium</taxon>
    </lineage>
</organism>
<sequence>MPVFEIQARLSRRSLRNRSRRRLVELSDMLHYEEGLLRQGLHARSVKDQPKDQLIDRVMDQLERNARLRDRLEAARG</sequence>
<dbReference type="KEGG" id="maqu:Maq22A_3p50270"/>
<dbReference type="PATRIC" id="fig|270351.10.peg.7490"/>
<proteinExistence type="predicted"/>
<evidence type="ECO:0000313" key="2">
    <source>
        <dbReference type="Proteomes" id="UP000061432"/>
    </source>
</evidence>
<reference evidence="1 2" key="1">
    <citation type="journal article" date="2015" name="Genome Announc.">
        <title>Complete Genome Sequence of Methylobacterium aquaticum Strain 22A, Isolated from Racomitrium japonicum Moss.</title>
        <authorList>
            <person name="Tani A."/>
            <person name="Ogura Y."/>
            <person name="Hayashi T."/>
            <person name="Kimbara K."/>
        </authorList>
    </citation>
    <scope>NUCLEOTIDE SEQUENCE [LARGE SCALE GENOMIC DNA]</scope>
    <source>
        <strain evidence="1 2">MA-22A</strain>
        <plasmid evidence="2">Plasmid pMaq22A_3p DNA</plasmid>
    </source>
</reference>
<name>A0A0C6G2H4_9HYPH</name>
<dbReference type="AlphaFoldDB" id="A0A0C6G2H4"/>
<reference evidence="2" key="2">
    <citation type="submission" date="2015-01" db="EMBL/GenBank/DDBJ databases">
        <title>Complete genome sequence of Methylobacterium aquaticum strain 22A.</title>
        <authorList>
            <person name="Tani A."/>
            <person name="Ogura Y."/>
            <person name="Hayashi T."/>
        </authorList>
    </citation>
    <scope>NUCLEOTIDE SEQUENCE [LARGE SCALE GENOMIC DNA]</scope>
    <source>
        <strain evidence="2">MA-22A</strain>
        <plasmid evidence="2">Plasmid pMaq22A_3p DNA</plasmid>
    </source>
</reference>
<keyword evidence="1" id="KW-0614">Plasmid</keyword>
<accession>A0A0C6G2H4</accession>
<geneLocation type="plasmid" evidence="2">
    <name>pMaq22A_3p DNA</name>
</geneLocation>